<dbReference type="PRINTS" id="PR00723">
    <property type="entry name" value="SUBTILISIN"/>
</dbReference>
<keyword evidence="8" id="KW-0732">Signal</keyword>
<evidence type="ECO:0000259" key="9">
    <source>
        <dbReference type="Pfam" id="PF00082"/>
    </source>
</evidence>
<gene>
    <name evidence="10" type="ORF">QE383_002252</name>
</gene>
<reference evidence="10" key="1">
    <citation type="submission" date="2023-07" db="EMBL/GenBank/DDBJ databases">
        <title>Functional and genomic diversity of the sorghum phyllosphere microbiome.</title>
        <authorList>
            <person name="Shade A."/>
        </authorList>
    </citation>
    <scope>NUCLEOTIDE SEQUENCE</scope>
    <source>
        <strain evidence="10">SORGH_AS_0908</strain>
    </source>
</reference>
<dbReference type="PANTHER" id="PTHR43806:SF11">
    <property type="entry name" value="CEREVISIN-RELATED"/>
    <property type="match status" value="1"/>
</dbReference>
<evidence type="ECO:0000256" key="7">
    <source>
        <dbReference type="SAM" id="MobiDB-lite"/>
    </source>
</evidence>
<feature type="active site" description="Charge relay system" evidence="5">
    <location>
        <position position="205"/>
    </location>
</feature>
<dbReference type="InterPro" id="IPR036852">
    <property type="entry name" value="Peptidase_S8/S53_dom_sf"/>
</dbReference>
<dbReference type="PROSITE" id="PS00138">
    <property type="entry name" value="SUBTILASE_SER"/>
    <property type="match status" value="1"/>
</dbReference>
<dbReference type="PANTHER" id="PTHR43806">
    <property type="entry name" value="PEPTIDASE S8"/>
    <property type="match status" value="1"/>
</dbReference>
<protein>
    <submittedName>
        <fullName evidence="10">Subtilisin family serine protease</fullName>
    </submittedName>
</protein>
<feature type="active site" description="Charge relay system" evidence="5">
    <location>
        <position position="383"/>
    </location>
</feature>
<dbReference type="SUPFAM" id="SSF52743">
    <property type="entry name" value="Subtilisin-like"/>
    <property type="match status" value="1"/>
</dbReference>
<comment type="similarity">
    <text evidence="1 5 6">Belongs to the peptidase S8 family.</text>
</comment>
<sequence length="444" mass="45640">MTRATFFPLPRRSQGGAILAQTAALAALLACAPVAMAQLQPLPPLPQAAAPITRTLGQVVDPLMRDATTLADRTLTQARQLGQRQLLREHRDVLDTDPNDNVVIRSQVLALAPTPEALERARQAGFTVEAPRRLDGLDLEVVPLRAPAGQSTRRAVEALRALDPAGSYDYDHLYASSGAAEAASGAAATPAAGAAATPWRVGLVDSGVDTGHPALKGAQVQRWGCDDQPHPDLHGTAVASLLVGDGQRAQPGVQLFAADVYCGAPTGGNALEVAQALAWLARQQVRVVNLSLVGPDNALLKRAVAAAIGRGMVVVAAVGNDGPAAAPLFPSAYPEVIGVTAVDPRDRVLPEAGRGPQVDLAAVGAQVEAAAPGGRFERMRGTSFAAPRVAALAAQALAAHPDEDADALLAALAAHARDLGKPGPDPVYGRGLVPGTSDEQAATR</sequence>
<feature type="domain" description="Peptidase S8/S53" evidence="9">
    <location>
        <begin position="201"/>
        <end position="431"/>
    </location>
</feature>
<feature type="active site" description="Charge relay system" evidence="5">
    <location>
        <position position="234"/>
    </location>
</feature>
<organism evidence="10 11">
    <name type="scientific">Pseudoxanthomonas winnipegensis</name>
    <dbReference type="NCBI Taxonomy" id="2480810"/>
    <lineage>
        <taxon>Bacteria</taxon>
        <taxon>Pseudomonadati</taxon>
        <taxon>Pseudomonadota</taxon>
        <taxon>Gammaproteobacteria</taxon>
        <taxon>Lysobacterales</taxon>
        <taxon>Lysobacteraceae</taxon>
        <taxon>Pseudoxanthomonas</taxon>
    </lineage>
</organism>
<dbReference type="CDD" id="cd05561">
    <property type="entry name" value="Peptidases_S8_4"/>
    <property type="match status" value="1"/>
</dbReference>
<evidence type="ECO:0000256" key="5">
    <source>
        <dbReference type="PROSITE-ProRule" id="PRU01240"/>
    </source>
</evidence>
<evidence type="ECO:0000256" key="4">
    <source>
        <dbReference type="ARBA" id="ARBA00022825"/>
    </source>
</evidence>
<evidence type="ECO:0000256" key="1">
    <source>
        <dbReference type="ARBA" id="ARBA00011073"/>
    </source>
</evidence>
<proteinExistence type="inferred from homology"/>
<evidence type="ECO:0000313" key="10">
    <source>
        <dbReference type="EMBL" id="MDQ1119944.1"/>
    </source>
</evidence>
<keyword evidence="2 5" id="KW-0645">Protease</keyword>
<keyword evidence="3 5" id="KW-0378">Hydrolase</keyword>
<dbReference type="Proteomes" id="UP001234354">
    <property type="component" value="Unassembled WGS sequence"/>
</dbReference>
<dbReference type="PROSITE" id="PS51892">
    <property type="entry name" value="SUBTILASE"/>
    <property type="match status" value="1"/>
</dbReference>
<dbReference type="GO" id="GO:0006508">
    <property type="term" value="P:proteolysis"/>
    <property type="evidence" value="ECO:0007669"/>
    <property type="project" value="UniProtKB-KW"/>
</dbReference>
<dbReference type="EMBL" id="JAUTBB010000001">
    <property type="protein sequence ID" value="MDQ1119944.1"/>
    <property type="molecule type" value="Genomic_DNA"/>
</dbReference>
<dbReference type="GO" id="GO:0004252">
    <property type="term" value="F:serine-type endopeptidase activity"/>
    <property type="evidence" value="ECO:0007669"/>
    <property type="project" value="UniProtKB-UniRule"/>
</dbReference>
<dbReference type="InterPro" id="IPR015500">
    <property type="entry name" value="Peptidase_S8_subtilisin-rel"/>
</dbReference>
<feature type="chain" id="PRO_5044026799" evidence="8">
    <location>
        <begin position="38"/>
        <end position="444"/>
    </location>
</feature>
<dbReference type="AlphaFoldDB" id="A0AAW8GFY3"/>
<dbReference type="Gene3D" id="3.40.50.200">
    <property type="entry name" value="Peptidase S8/S53 domain"/>
    <property type="match status" value="1"/>
</dbReference>
<dbReference type="InterPro" id="IPR023828">
    <property type="entry name" value="Peptidase_S8_Ser-AS"/>
</dbReference>
<dbReference type="PROSITE" id="PS00136">
    <property type="entry name" value="SUBTILASE_ASP"/>
    <property type="match status" value="1"/>
</dbReference>
<feature type="region of interest" description="Disordered" evidence="7">
    <location>
        <begin position="419"/>
        <end position="444"/>
    </location>
</feature>
<evidence type="ECO:0000256" key="8">
    <source>
        <dbReference type="SAM" id="SignalP"/>
    </source>
</evidence>
<keyword evidence="4 5" id="KW-0720">Serine protease</keyword>
<evidence type="ECO:0000256" key="6">
    <source>
        <dbReference type="RuleBase" id="RU003355"/>
    </source>
</evidence>
<name>A0AAW8GFY3_9GAMM</name>
<evidence type="ECO:0000313" key="11">
    <source>
        <dbReference type="Proteomes" id="UP001234354"/>
    </source>
</evidence>
<dbReference type="InterPro" id="IPR023827">
    <property type="entry name" value="Peptidase_S8_Asp-AS"/>
</dbReference>
<comment type="caution">
    <text evidence="10">The sequence shown here is derived from an EMBL/GenBank/DDBJ whole genome shotgun (WGS) entry which is preliminary data.</text>
</comment>
<dbReference type="InterPro" id="IPR050131">
    <property type="entry name" value="Peptidase_S8_subtilisin-like"/>
</dbReference>
<dbReference type="InterPro" id="IPR000209">
    <property type="entry name" value="Peptidase_S8/S53_dom"/>
</dbReference>
<feature type="signal peptide" evidence="8">
    <location>
        <begin position="1"/>
        <end position="37"/>
    </location>
</feature>
<dbReference type="Pfam" id="PF00082">
    <property type="entry name" value="Peptidase_S8"/>
    <property type="match status" value="1"/>
</dbReference>
<dbReference type="PROSITE" id="PS51257">
    <property type="entry name" value="PROKAR_LIPOPROTEIN"/>
    <property type="match status" value="1"/>
</dbReference>
<evidence type="ECO:0000256" key="2">
    <source>
        <dbReference type="ARBA" id="ARBA00022670"/>
    </source>
</evidence>
<accession>A0AAW8GFY3</accession>
<evidence type="ECO:0000256" key="3">
    <source>
        <dbReference type="ARBA" id="ARBA00022801"/>
    </source>
</evidence>